<reference evidence="1" key="1">
    <citation type="submission" date="2022-04" db="EMBL/GenBank/DDBJ databases">
        <title>Jade perch genome.</title>
        <authorList>
            <person name="Chao B."/>
        </authorList>
    </citation>
    <scope>NUCLEOTIDE SEQUENCE</scope>
    <source>
        <strain evidence="1">CB-2022</strain>
    </source>
</reference>
<keyword evidence="2" id="KW-1185">Reference proteome</keyword>
<dbReference type="EMBL" id="CM041545">
    <property type="protein sequence ID" value="KAI3362343.1"/>
    <property type="molecule type" value="Genomic_DNA"/>
</dbReference>
<organism evidence="1 2">
    <name type="scientific">Scortum barcoo</name>
    <name type="common">barcoo grunter</name>
    <dbReference type="NCBI Taxonomy" id="214431"/>
    <lineage>
        <taxon>Eukaryota</taxon>
        <taxon>Metazoa</taxon>
        <taxon>Chordata</taxon>
        <taxon>Craniata</taxon>
        <taxon>Vertebrata</taxon>
        <taxon>Euteleostomi</taxon>
        <taxon>Actinopterygii</taxon>
        <taxon>Neopterygii</taxon>
        <taxon>Teleostei</taxon>
        <taxon>Neoteleostei</taxon>
        <taxon>Acanthomorphata</taxon>
        <taxon>Eupercaria</taxon>
        <taxon>Centrarchiformes</taxon>
        <taxon>Terapontoidei</taxon>
        <taxon>Terapontidae</taxon>
        <taxon>Scortum</taxon>
    </lineage>
</organism>
<sequence length="213" mass="24701">MCKRRSSQCGWSSRARMDISVLPNNNHPEKFLQLDVGMLPATHGMFQVGAAMSSQRYWQNRVYSQREHRVKTESRSPSPESPPVQFVDRYLEKHITPVTLKSNIKRNPLYMDIRAMDTVDEVKSKPSWTVKEYDTQTIHSNLADYLKDEEKTPKDLDFWLEDLYTPGFDSLLKKKEAEHKRKRLCKILSVIILSVCVVLVVTIVPAVLLHKKT</sequence>
<name>A0ACB8W3I8_9TELE</name>
<comment type="caution">
    <text evidence="1">The sequence shown here is derived from an EMBL/GenBank/DDBJ whole genome shotgun (WGS) entry which is preliminary data.</text>
</comment>
<gene>
    <name evidence="1" type="ORF">L3Q82_012233</name>
</gene>
<proteinExistence type="predicted"/>
<evidence type="ECO:0000313" key="1">
    <source>
        <dbReference type="EMBL" id="KAI3362343.1"/>
    </source>
</evidence>
<protein>
    <submittedName>
        <fullName evidence="1">Uncharacterized protein</fullName>
    </submittedName>
</protein>
<accession>A0ACB8W3I8</accession>
<dbReference type="Proteomes" id="UP000831701">
    <property type="component" value="Chromosome 15"/>
</dbReference>
<evidence type="ECO:0000313" key="2">
    <source>
        <dbReference type="Proteomes" id="UP000831701"/>
    </source>
</evidence>